<evidence type="ECO:0000256" key="1">
    <source>
        <dbReference type="ARBA" id="ARBA00022801"/>
    </source>
</evidence>
<dbReference type="PRINTS" id="PR00412">
    <property type="entry name" value="EPOXHYDRLASE"/>
</dbReference>
<organism evidence="3 4">
    <name type="scientific">Actinomycetospora aurantiaca</name>
    <dbReference type="NCBI Taxonomy" id="3129233"/>
    <lineage>
        <taxon>Bacteria</taxon>
        <taxon>Bacillati</taxon>
        <taxon>Actinomycetota</taxon>
        <taxon>Actinomycetes</taxon>
        <taxon>Pseudonocardiales</taxon>
        <taxon>Pseudonocardiaceae</taxon>
        <taxon>Actinomycetospora</taxon>
    </lineage>
</organism>
<comment type="caution">
    <text evidence="3">The sequence shown here is derived from an EMBL/GenBank/DDBJ whole genome shotgun (WGS) entry which is preliminary data.</text>
</comment>
<dbReference type="Proteomes" id="UP001385809">
    <property type="component" value="Unassembled WGS sequence"/>
</dbReference>
<keyword evidence="4" id="KW-1185">Reference proteome</keyword>
<name>A0ABU8MX52_9PSEU</name>
<dbReference type="EMBL" id="JBBEGN010000030">
    <property type="protein sequence ID" value="MEJ2871893.1"/>
    <property type="molecule type" value="Genomic_DNA"/>
</dbReference>
<evidence type="ECO:0000259" key="2">
    <source>
        <dbReference type="Pfam" id="PF00561"/>
    </source>
</evidence>
<proteinExistence type="predicted"/>
<dbReference type="InterPro" id="IPR029058">
    <property type="entry name" value="AB_hydrolase_fold"/>
</dbReference>
<accession>A0ABU8MX52</accession>
<dbReference type="SUPFAM" id="SSF53474">
    <property type="entry name" value="alpha/beta-Hydrolases"/>
    <property type="match status" value="1"/>
</dbReference>
<dbReference type="Pfam" id="PF00561">
    <property type="entry name" value="Abhydrolase_1"/>
    <property type="match status" value="1"/>
</dbReference>
<dbReference type="PRINTS" id="PR00111">
    <property type="entry name" value="ABHYDROLASE"/>
</dbReference>
<dbReference type="InterPro" id="IPR000073">
    <property type="entry name" value="AB_hydrolase_1"/>
</dbReference>
<keyword evidence="1 3" id="KW-0378">Hydrolase</keyword>
<dbReference type="Gene3D" id="3.40.50.1820">
    <property type="entry name" value="alpha/beta hydrolase"/>
    <property type="match status" value="1"/>
</dbReference>
<sequence length="298" mass="33326">MREITDHAGHPVTHGRTTVNGVRLHHVTAGSGPPLVLLHGVPKNWYYWHRVIPLLSERFTVIAPDIRGFGDSARPDGGYDMGTIAEDVAELMTALGHERFAVAGEDWGAAFAYAVAASHPERVTRLSFSEMLVPGAGLEAWSALTEDNVASDHFLWHVGFFHVRDFPEMLIAGRERVFWETWMKNETYDPAAITEDCVEEWVRCSSAPGGLRAIFEVYRATFVNIELDRQWSARRLPMPVLTIGSDSFIGEEGRRQMERVADDVRYVELERCGHSMALERPAELARVMGDFFAADAAA</sequence>
<dbReference type="PANTHER" id="PTHR43329">
    <property type="entry name" value="EPOXIDE HYDROLASE"/>
    <property type="match status" value="1"/>
</dbReference>
<evidence type="ECO:0000313" key="4">
    <source>
        <dbReference type="Proteomes" id="UP001385809"/>
    </source>
</evidence>
<gene>
    <name evidence="3" type="ORF">WCD74_29325</name>
</gene>
<dbReference type="InterPro" id="IPR000639">
    <property type="entry name" value="Epox_hydrolase-like"/>
</dbReference>
<dbReference type="RefSeq" id="WP_337698473.1">
    <property type="nucleotide sequence ID" value="NZ_JBBEGN010000030.1"/>
</dbReference>
<feature type="domain" description="AB hydrolase-1" evidence="2">
    <location>
        <begin position="33"/>
        <end position="279"/>
    </location>
</feature>
<dbReference type="GO" id="GO:0016787">
    <property type="term" value="F:hydrolase activity"/>
    <property type="evidence" value="ECO:0007669"/>
    <property type="project" value="UniProtKB-KW"/>
</dbReference>
<protein>
    <submittedName>
        <fullName evidence="3">Alpha/beta hydrolase</fullName>
    </submittedName>
</protein>
<reference evidence="3 4" key="1">
    <citation type="submission" date="2024-03" db="EMBL/GenBank/DDBJ databases">
        <title>Actinomycetospora sp. OC33-EN08, a novel actinomycete isolated from wild orchid (Aerides multiflora).</title>
        <authorList>
            <person name="Suriyachadkun C."/>
        </authorList>
    </citation>
    <scope>NUCLEOTIDE SEQUENCE [LARGE SCALE GENOMIC DNA]</scope>
    <source>
        <strain evidence="3 4">OC33-EN08</strain>
    </source>
</reference>
<evidence type="ECO:0000313" key="3">
    <source>
        <dbReference type="EMBL" id="MEJ2871893.1"/>
    </source>
</evidence>